<keyword evidence="5" id="KW-1185">Reference proteome</keyword>
<name>A0A0G3WG35_9BACT</name>
<protein>
    <submittedName>
        <fullName evidence="4">Glycolate oxidase subunit, FAD-linked</fullName>
    </submittedName>
</protein>
<evidence type="ECO:0000313" key="5">
    <source>
        <dbReference type="Proteomes" id="UP000035337"/>
    </source>
</evidence>
<dbReference type="KEGG" id="epo:Epro_0207"/>
<reference evidence="4 5" key="1">
    <citation type="submission" date="2014-09" db="EMBL/GenBank/DDBJ databases">
        <title>Complete genome sequence of Endomicrobium proavitum.</title>
        <authorList>
            <person name="Zheng H."/>
        </authorList>
    </citation>
    <scope>NUCLEOTIDE SEQUENCE [LARGE SCALE GENOMIC DNA]</scope>
    <source>
        <strain evidence="4 5">Rsa215</strain>
    </source>
</reference>
<evidence type="ECO:0000256" key="2">
    <source>
        <dbReference type="ARBA" id="ARBA00022827"/>
    </source>
</evidence>
<dbReference type="PANTHER" id="PTHR42934">
    <property type="entry name" value="GLYCOLATE OXIDASE SUBUNIT GLCD"/>
    <property type="match status" value="1"/>
</dbReference>
<feature type="domain" description="FAD-binding PCMH-type" evidence="3">
    <location>
        <begin position="20"/>
        <end position="236"/>
    </location>
</feature>
<dbReference type="EMBL" id="CP009498">
    <property type="protein sequence ID" value="AKL97586.1"/>
    <property type="molecule type" value="Genomic_DNA"/>
</dbReference>
<dbReference type="InterPro" id="IPR016166">
    <property type="entry name" value="FAD-bd_PCMH"/>
</dbReference>
<dbReference type="InterPro" id="IPR016169">
    <property type="entry name" value="FAD-bd_PCMH_sub2"/>
</dbReference>
<organism evidence="4 5">
    <name type="scientific">Endomicrobium proavitum</name>
    <dbReference type="NCBI Taxonomy" id="1408281"/>
    <lineage>
        <taxon>Bacteria</taxon>
        <taxon>Pseudomonadati</taxon>
        <taxon>Elusimicrobiota</taxon>
        <taxon>Endomicrobiia</taxon>
        <taxon>Endomicrobiales</taxon>
        <taxon>Endomicrobiaceae</taxon>
        <taxon>Endomicrobium</taxon>
    </lineage>
</organism>
<dbReference type="InterPro" id="IPR006094">
    <property type="entry name" value="Oxid_FAD_bind_N"/>
</dbReference>
<dbReference type="OrthoDB" id="9811557at2"/>
<dbReference type="InterPro" id="IPR051914">
    <property type="entry name" value="FAD-linked_OxidoTrans_Type4"/>
</dbReference>
<evidence type="ECO:0000256" key="1">
    <source>
        <dbReference type="ARBA" id="ARBA00022630"/>
    </source>
</evidence>
<dbReference type="GO" id="GO:0003824">
    <property type="term" value="F:catalytic activity"/>
    <property type="evidence" value="ECO:0007669"/>
    <property type="project" value="InterPro"/>
</dbReference>
<dbReference type="Proteomes" id="UP000035337">
    <property type="component" value="Chromosome"/>
</dbReference>
<gene>
    <name evidence="4" type="primary">glcD</name>
    <name evidence="4" type="ORF">Epro_0207</name>
</gene>
<dbReference type="SUPFAM" id="SSF56176">
    <property type="entry name" value="FAD-binding/transporter-associated domain-like"/>
    <property type="match status" value="1"/>
</dbReference>
<evidence type="ECO:0000313" key="4">
    <source>
        <dbReference type="EMBL" id="AKL97586.1"/>
    </source>
</evidence>
<dbReference type="InterPro" id="IPR036318">
    <property type="entry name" value="FAD-bd_PCMH-like_sf"/>
</dbReference>
<dbReference type="PANTHER" id="PTHR42934:SF2">
    <property type="entry name" value="GLYCOLATE OXIDASE SUBUNIT GLCD"/>
    <property type="match status" value="1"/>
</dbReference>
<dbReference type="AlphaFoldDB" id="A0A0G3WG35"/>
<keyword evidence="1" id="KW-0285">Flavoprotein</keyword>
<accession>A0A0G3WG35</accession>
<dbReference type="GO" id="GO:0071949">
    <property type="term" value="F:FAD binding"/>
    <property type="evidence" value="ECO:0007669"/>
    <property type="project" value="InterPro"/>
</dbReference>
<dbReference type="Gene3D" id="3.30.465.10">
    <property type="match status" value="1"/>
</dbReference>
<dbReference type="PROSITE" id="PS51387">
    <property type="entry name" value="FAD_PCMH"/>
    <property type="match status" value="1"/>
</dbReference>
<dbReference type="InterPro" id="IPR016164">
    <property type="entry name" value="FAD-linked_Oxase-like_C"/>
</dbReference>
<dbReference type="Pfam" id="PF01565">
    <property type="entry name" value="FAD_binding_4"/>
    <property type="match status" value="1"/>
</dbReference>
<dbReference type="STRING" id="1408281.Epro_0207"/>
<dbReference type="SUPFAM" id="SSF55103">
    <property type="entry name" value="FAD-linked oxidases, C-terminal domain"/>
    <property type="match status" value="1"/>
</dbReference>
<sequence length="497" mass="54752">MIIKKDKDLIQNYFEDNSGVTGAHASFAAIAENENDVPRFLKEMFESKTPVTVAGALTGNTASGLAFGGAVLSLEKLNKIGDIIKIDSATAKIFAQAGARLSDIKAKAALSGWMYPPDPTEKNATIGGNVSTNASGGRGFKFGVTRDYVLALTIIFTDGSKAFVERGKYFADANGEIVFETDLGKKRITLPKYKLPKIKNAAGYYNYPKADLIDVFIGSDGTLGVITEVALKLIPKFKEVFGGIVFFDTRDGAYNFVNAVKSVSKKSAAKNLKDEINAMSLEYFDKNALAVIKNDYPVIPDNAAAGIMFEQDVYENNFDVLMGKWVDFLESIGVDAANVWFASNEAEQENFRIFRHKIPERVNERVRKNKIPKVGTDFAVPEGKLADMVNFCEKEFEKAGLFNLTFGHIGENHLHANIIASNKLEYEQTREMYARIAQKAVELGGTVSAEHGIGKLKHIFLEKMLGEEGFQEMAKFKKSLDKAAILGQDNIFPKKYL</sequence>
<dbReference type="InterPro" id="IPR004113">
    <property type="entry name" value="FAD-bd_oxidored_4_C"/>
</dbReference>
<proteinExistence type="predicted"/>
<evidence type="ECO:0000259" key="3">
    <source>
        <dbReference type="PROSITE" id="PS51387"/>
    </source>
</evidence>
<dbReference type="Gene3D" id="3.30.70.2740">
    <property type="match status" value="1"/>
</dbReference>
<keyword evidence="2" id="KW-0274">FAD</keyword>
<dbReference type="Pfam" id="PF02913">
    <property type="entry name" value="FAD-oxidase_C"/>
    <property type="match status" value="1"/>
</dbReference>
<dbReference type="RefSeq" id="WP_052569782.1">
    <property type="nucleotide sequence ID" value="NZ_CP009498.1"/>
</dbReference>